<gene>
    <name evidence="1" type="ORF">QO006_000239</name>
</gene>
<evidence type="ECO:0000313" key="2">
    <source>
        <dbReference type="Proteomes" id="UP001232163"/>
    </source>
</evidence>
<dbReference type="Proteomes" id="UP001232163">
    <property type="component" value="Unassembled WGS sequence"/>
</dbReference>
<protein>
    <submittedName>
        <fullName evidence="1">Uncharacterized protein</fullName>
    </submittedName>
</protein>
<accession>A0ABT9M8C0</accession>
<dbReference type="EMBL" id="JAURUR010000001">
    <property type="protein sequence ID" value="MDP9762826.1"/>
    <property type="molecule type" value="Genomic_DNA"/>
</dbReference>
<comment type="caution">
    <text evidence="1">The sequence shown here is derived from an EMBL/GenBank/DDBJ whole genome shotgun (WGS) entry which is preliminary data.</text>
</comment>
<evidence type="ECO:0000313" key="1">
    <source>
        <dbReference type="EMBL" id="MDP9762826.1"/>
    </source>
</evidence>
<reference evidence="1 2" key="1">
    <citation type="submission" date="2023-07" db="EMBL/GenBank/DDBJ databases">
        <title>Genomic Encyclopedia of Type Strains, Phase IV (KMG-IV): sequencing the most valuable type-strain genomes for metagenomic binning, comparative biology and taxonomic classification.</title>
        <authorList>
            <person name="Goeker M."/>
        </authorList>
    </citation>
    <scope>NUCLEOTIDE SEQUENCE [LARGE SCALE GENOMIC DNA]</scope>
    <source>
        <strain evidence="1 2">NIO-1023</strain>
    </source>
</reference>
<proteinExistence type="predicted"/>
<sequence length="66" mass="7277">MPRVPFEGHWRDGKEWNNPADAGSFSECRPVTFLRQRRGASHVAVAMEDGQVVGFVYAVSDGVLSV</sequence>
<keyword evidence="2" id="KW-1185">Reference proteome</keyword>
<name>A0ABT9M8C0_9DEIO</name>
<dbReference type="RefSeq" id="WP_307463288.1">
    <property type="nucleotide sequence ID" value="NZ_JAURUR010000001.1"/>
</dbReference>
<organism evidence="1 2">
    <name type="scientific">Deinococcus enclensis</name>
    <dbReference type="NCBI Taxonomy" id="1049582"/>
    <lineage>
        <taxon>Bacteria</taxon>
        <taxon>Thermotogati</taxon>
        <taxon>Deinococcota</taxon>
        <taxon>Deinococci</taxon>
        <taxon>Deinococcales</taxon>
        <taxon>Deinococcaceae</taxon>
        <taxon>Deinococcus</taxon>
    </lineage>
</organism>